<proteinExistence type="predicted"/>
<dbReference type="Proteomes" id="UP001595699">
    <property type="component" value="Unassembled WGS sequence"/>
</dbReference>
<evidence type="ECO:0000313" key="3">
    <source>
        <dbReference type="Proteomes" id="UP001595699"/>
    </source>
</evidence>
<organism evidence="2 3">
    <name type="scientific">Tenggerimyces flavus</name>
    <dbReference type="NCBI Taxonomy" id="1708749"/>
    <lineage>
        <taxon>Bacteria</taxon>
        <taxon>Bacillati</taxon>
        <taxon>Actinomycetota</taxon>
        <taxon>Actinomycetes</taxon>
        <taxon>Propionibacteriales</taxon>
        <taxon>Nocardioidaceae</taxon>
        <taxon>Tenggerimyces</taxon>
    </lineage>
</organism>
<reference evidence="3" key="1">
    <citation type="journal article" date="2019" name="Int. J. Syst. Evol. Microbiol.">
        <title>The Global Catalogue of Microorganisms (GCM) 10K type strain sequencing project: providing services to taxonomists for standard genome sequencing and annotation.</title>
        <authorList>
            <consortium name="The Broad Institute Genomics Platform"/>
            <consortium name="The Broad Institute Genome Sequencing Center for Infectious Disease"/>
            <person name="Wu L."/>
            <person name="Ma J."/>
        </authorList>
    </citation>
    <scope>NUCLEOTIDE SEQUENCE [LARGE SCALE GENOMIC DNA]</scope>
    <source>
        <strain evidence="3">CGMCC 4.7241</strain>
    </source>
</reference>
<gene>
    <name evidence="2" type="ORF">ACFOUW_23125</name>
</gene>
<comment type="caution">
    <text evidence="2">The sequence shown here is derived from an EMBL/GenBank/DDBJ whole genome shotgun (WGS) entry which is preliminary data.</text>
</comment>
<evidence type="ECO:0000313" key="2">
    <source>
        <dbReference type="EMBL" id="MFC3763750.1"/>
    </source>
</evidence>
<keyword evidence="1" id="KW-0472">Membrane</keyword>
<dbReference type="EMBL" id="JBHRZH010000020">
    <property type="protein sequence ID" value="MFC3763750.1"/>
    <property type="molecule type" value="Genomic_DNA"/>
</dbReference>
<sequence length="101" mass="11319">MTRLASWERRLEWPLTAVAVLFLTAYAVPILQPALPAGTRAVCAAVVWAAWAIVSFVRLAITEERWRLVHHFLTLLVLVRHGCRGWSRWSTSSPVRGAIAS</sequence>
<feature type="transmembrane region" description="Helical" evidence="1">
    <location>
        <begin position="37"/>
        <end position="61"/>
    </location>
</feature>
<name>A0ABV7YI35_9ACTN</name>
<protein>
    <submittedName>
        <fullName evidence="2">Uncharacterized protein</fullName>
    </submittedName>
</protein>
<dbReference type="RefSeq" id="WP_205118620.1">
    <property type="nucleotide sequence ID" value="NZ_JAFBCM010000001.1"/>
</dbReference>
<keyword evidence="1" id="KW-1133">Transmembrane helix</keyword>
<keyword evidence="3" id="KW-1185">Reference proteome</keyword>
<accession>A0ABV7YI35</accession>
<evidence type="ECO:0000256" key="1">
    <source>
        <dbReference type="SAM" id="Phobius"/>
    </source>
</evidence>
<keyword evidence="1" id="KW-0812">Transmembrane</keyword>